<evidence type="ECO:0000313" key="2">
    <source>
        <dbReference type="EMBL" id="KAA8895156.1"/>
    </source>
</evidence>
<comment type="caution">
    <text evidence="2">The sequence shown here is derived from an EMBL/GenBank/DDBJ whole genome shotgun (WGS) entry which is preliminary data.</text>
</comment>
<dbReference type="AlphaFoldDB" id="A0A5J5EJM2"/>
<keyword evidence="3" id="KW-1185">Reference proteome</keyword>
<feature type="compositionally biased region" description="Pro residues" evidence="1">
    <location>
        <begin position="1"/>
        <end position="14"/>
    </location>
</feature>
<evidence type="ECO:0000256" key="1">
    <source>
        <dbReference type="SAM" id="MobiDB-lite"/>
    </source>
</evidence>
<organism evidence="2 3">
    <name type="scientific">Sphaerosporella brunnea</name>
    <dbReference type="NCBI Taxonomy" id="1250544"/>
    <lineage>
        <taxon>Eukaryota</taxon>
        <taxon>Fungi</taxon>
        <taxon>Dikarya</taxon>
        <taxon>Ascomycota</taxon>
        <taxon>Pezizomycotina</taxon>
        <taxon>Pezizomycetes</taxon>
        <taxon>Pezizales</taxon>
        <taxon>Pyronemataceae</taxon>
        <taxon>Sphaerosporella</taxon>
    </lineage>
</organism>
<proteinExistence type="predicted"/>
<feature type="compositionally biased region" description="Pro residues" evidence="1">
    <location>
        <begin position="22"/>
        <end position="32"/>
    </location>
</feature>
<evidence type="ECO:0000313" key="3">
    <source>
        <dbReference type="Proteomes" id="UP000326924"/>
    </source>
</evidence>
<feature type="region of interest" description="Disordered" evidence="1">
    <location>
        <begin position="181"/>
        <end position="204"/>
    </location>
</feature>
<reference evidence="2 3" key="1">
    <citation type="submission" date="2019-09" db="EMBL/GenBank/DDBJ databases">
        <title>Draft genome of the ectomycorrhizal ascomycete Sphaerosporella brunnea.</title>
        <authorList>
            <consortium name="DOE Joint Genome Institute"/>
            <person name="Benucci G.M."/>
            <person name="Marozzi G."/>
            <person name="Antonielli L."/>
            <person name="Sanchez S."/>
            <person name="Marco P."/>
            <person name="Wang X."/>
            <person name="Falini L.B."/>
            <person name="Barry K."/>
            <person name="Haridas S."/>
            <person name="Lipzen A."/>
            <person name="Labutti K."/>
            <person name="Grigoriev I.V."/>
            <person name="Murat C."/>
            <person name="Martin F."/>
            <person name="Albertini E."/>
            <person name="Donnini D."/>
            <person name="Bonito G."/>
        </authorList>
    </citation>
    <scope>NUCLEOTIDE SEQUENCE [LARGE SCALE GENOMIC DNA]</scope>
    <source>
        <strain evidence="2 3">Sb_GMNB300</strain>
    </source>
</reference>
<accession>A0A5J5EJM2</accession>
<dbReference type="InParanoid" id="A0A5J5EJM2"/>
<sequence>MYPDPPAQPHPSMYPPIILFPHPRPTHSPPHPKNSTSLAPTPMPNEHHPIPAPSLIAQPWPPCTPLREPATKKSLPTFKTAHAPPPTPVSGDRPTTGNPLYPSHQHYPLTTHPQTKQIPDPLIQTTKSTPTPLPLHPRPFCTGILPLYLPKPDTLPWTTTPKSDSRTISLALYPAQSENLCAPTHPATHRPDPPYSFAHTSEGW</sequence>
<feature type="region of interest" description="Disordered" evidence="1">
    <location>
        <begin position="1"/>
        <end position="102"/>
    </location>
</feature>
<gene>
    <name evidence="2" type="ORF">FN846DRAFT_894405</name>
</gene>
<protein>
    <submittedName>
        <fullName evidence="2">Uncharacterized protein</fullName>
    </submittedName>
</protein>
<dbReference type="EMBL" id="VXIS01000284">
    <property type="protein sequence ID" value="KAA8895156.1"/>
    <property type="molecule type" value="Genomic_DNA"/>
</dbReference>
<name>A0A5J5EJM2_9PEZI</name>
<dbReference type="Proteomes" id="UP000326924">
    <property type="component" value="Unassembled WGS sequence"/>
</dbReference>